<dbReference type="CDD" id="cd00093">
    <property type="entry name" value="HTH_XRE"/>
    <property type="match status" value="1"/>
</dbReference>
<accession>A0A9W3KKT4</accession>
<sequence length="66" mass="7601">MLYLERISQNLSIRKISEKLGINVEVFRAIEKGQSGVNAGRARKIADLLNKPINHLFEPTYYKVKK</sequence>
<dbReference type="SMART" id="SM00530">
    <property type="entry name" value="HTH_XRE"/>
    <property type="match status" value="1"/>
</dbReference>
<proteinExistence type="predicted"/>
<dbReference type="Pfam" id="PF01381">
    <property type="entry name" value="HTH_3"/>
    <property type="match status" value="1"/>
</dbReference>
<dbReference type="SUPFAM" id="SSF47413">
    <property type="entry name" value="lambda repressor-like DNA-binding domains"/>
    <property type="match status" value="1"/>
</dbReference>
<dbReference type="Proteomes" id="UP000018566">
    <property type="component" value="Plasmid pBMB0230"/>
</dbReference>
<dbReference type="InterPro" id="IPR001387">
    <property type="entry name" value="Cro/C1-type_HTH"/>
</dbReference>
<evidence type="ECO:0000313" key="2">
    <source>
        <dbReference type="EMBL" id="AHA75327.1"/>
    </source>
</evidence>
<organism evidence="2 3">
    <name type="scientific">Bacillus thuringiensis YBT-1518</name>
    <dbReference type="NCBI Taxonomy" id="529122"/>
    <lineage>
        <taxon>Bacteria</taxon>
        <taxon>Bacillati</taxon>
        <taxon>Bacillota</taxon>
        <taxon>Bacilli</taxon>
        <taxon>Bacillales</taxon>
        <taxon>Bacillaceae</taxon>
        <taxon>Bacillus</taxon>
        <taxon>Bacillus cereus group</taxon>
    </lineage>
</organism>
<geneLocation type="plasmid" evidence="2 3">
    <name>pBMB0230</name>
</geneLocation>
<evidence type="ECO:0000259" key="1">
    <source>
        <dbReference type="PROSITE" id="PS50943"/>
    </source>
</evidence>
<dbReference type="PROSITE" id="PS50943">
    <property type="entry name" value="HTH_CROC1"/>
    <property type="match status" value="1"/>
</dbReference>
<gene>
    <name evidence="2" type="ORF">YBT1518_34351</name>
</gene>
<evidence type="ECO:0000313" key="3">
    <source>
        <dbReference type="Proteomes" id="UP000018566"/>
    </source>
</evidence>
<dbReference type="EMBL" id="CP005937">
    <property type="protein sequence ID" value="AHA75327.1"/>
    <property type="molecule type" value="Genomic_DNA"/>
</dbReference>
<keyword evidence="2" id="KW-0614">Plasmid</keyword>
<feature type="domain" description="HTH cro/C1-type" evidence="1">
    <location>
        <begin position="2"/>
        <end position="56"/>
    </location>
</feature>
<name>A0A9W3KKT4_BACTU</name>
<reference evidence="2 3" key="1">
    <citation type="submission" date="2013-05" db="EMBL/GenBank/DDBJ databases">
        <title>Complete genome sequence of Bacillus thuringiensis YBT-1518, a typical strain with high toxicity to nematode.</title>
        <authorList>
            <person name="Wang P."/>
            <person name="Zhang C."/>
            <person name="Guo M."/>
            <person name="Guo S."/>
            <person name="Zhu Y."/>
            <person name="Zheng J."/>
            <person name="Zhu L."/>
            <person name="Ruan L."/>
            <person name="Peng D."/>
            <person name="Sun M."/>
        </authorList>
    </citation>
    <scope>NUCLEOTIDE SEQUENCE [LARGE SCALE GENOMIC DNA]</scope>
    <source>
        <strain evidence="2 3">YBT-1518</strain>
        <plasmid evidence="2 3">pBMB0230</plasmid>
    </source>
</reference>
<dbReference type="KEGG" id="bthu:YBT1518_34351"/>
<protein>
    <submittedName>
        <fullName evidence="2">Transcriptional regulator, Xre</fullName>
    </submittedName>
</protein>
<dbReference type="Gene3D" id="1.10.260.40">
    <property type="entry name" value="lambda repressor-like DNA-binding domains"/>
    <property type="match status" value="1"/>
</dbReference>
<dbReference type="InterPro" id="IPR010982">
    <property type="entry name" value="Lambda_DNA-bd_dom_sf"/>
</dbReference>
<dbReference type="GO" id="GO:0003677">
    <property type="term" value="F:DNA binding"/>
    <property type="evidence" value="ECO:0007669"/>
    <property type="project" value="InterPro"/>
</dbReference>
<dbReference type="AlphaFoldDB" id="A0A9W3KKT4"/>